<dbReference type="InParanoid" id="A0A7J7BY83"/>
<protein>
    <submittedName>
        <fullName evidence="2">Uncharacterized protein</fullName>
    </submittedName>
</protein>
<keyword evidence="3" id="KW-1185">Reference proteome</keyword>
<organism evidence="2 3">
    <name type="scientific">Tripterygium wilfordii</name>
    <name type="common">Thunder God vine</name>
    <dbReference type="NCBI Taxonomy" id="458696"/>
    <lineage>
        <taxon>Eukaryota</taxon>
        <taxon>Viridiplantae</taxon>
        <taxon>Streptophyta</taxon>
        <taxon>Embryophyta</taxon>
        <taxon>Tracheophyta</taxon>
        <taxon>Spermatophyta</taxon>
        <taxon>Magnoliopsida</taxon>
        <taxon>eudicotyledons</taxon>
        <taxon>Gunneridae</taxon>
        <taxon>Pentapetalae</taxon>
        <taxon>rosids</taxon>
        <taxon>fabids</taxon>
        <taxon>Celastrales</taxon>
        <taxon>Celastraceae</taxon>
        <taxon>Tripterygium</taxon>
    </lineage>
</organism>
<dbReference type="Proteomes" id="UP000593562">
    <property type="component" value="Unassembled WGS sequence"/>
</dbReference>
<dbReference type="PANTHER" id="PTHR37766">
    <property type="entry name" value="OS01G0897100 PROTEIN"/>
    <property type="match status" value="1"/>
</dbReference>
<proteinExistence type="predicted"/>
<dbReference type="EMBL" id="JAAARO010000022">
    <property type="protein sequence ID" value="KAF5726506.1"/>
    <property type="molecule type" value="Genomic_DNA"/>
</dbReference>
<dbReference type="OrthoDB" id="1927237at2759"/>
<sequence length="514" mass="59650">MVQLFLSEPDWDDNGDAESVKKMMSLLNELESVLWSLMTSGGRSEARLWLCNAVSGITSITSHQQRELFVNLLRSKPTKLGLASQLLRMIFEKRPQKVGPIIAKKSYMLDKFFEGSPTRIFQWFSNFADGGGVEHKKGARALAKFAFANRDICWDELEWKGKHGQSPAMVATKPHYFLDLDVEQTVKNFIENVPEFWSSSEFSDSLRDGEISFVDKKFFVEIFVNLMYKEDSKDVWEVIYEFLTKESFSFLCHHLLITLEEQDFCFFLELLSKSLNTRIEAESLGSSSYWLEIILQKFRSVKSVDQLLLLNAIVNQGRQLLRLVRDEESCDEQATVKGISSQLQVTLSSTKNLAPVLKECFNLRATEAIKVVGLLSWFIHYTLSEKCPTPESWESLFKSNEIIFRRYDEYALLNCEKLSEDSDHELNSNSSRRRRRKKDRSRKRRRNFEDDGCYHSELLDFDTSRDIQDLKSRSGSWLLSTDGFSASWTNADLPEHLSKHCFSKWMKLVFTKRK</sequence>
<feature type="compositionally biased region" description="Basic residues" evidence="1">
    <location>
        <begin position="431"/>
        <end position="442"/>
    </location>
</feature>
<accession>A0A7J7BY83</accession>
<comment type="caution">
    <text evidence="2">The sequence shown here is derived from an EMBL/GenBank/DDBJ whole genome shotgun (WGS) entry which is preliminary data.</text>
</comment>
<gene>
    <name evidence="2" type="ORF">HS088_TW22G00184</name>
</gene>
<dbReference type="AlphaFoldDB" id="A0A7J7BY83"/>
<evidence type="ECO:0000313" key="2">
    <source>
        <dbReference type="EMBL" id="KAF5726506.1"/>
    </source>
</evidence>
<dbReference type="PANTHER" id="PTHR37766:SF1">
    <property type="entry name" value="OS01G0897100 PROTEIN"/>
    <property type="match status" value="1"/>
</dbReference>
<reference evidence="2 3" key="1">
    <citation type="journal article" date="2020" name="Nat. Commun.">
        <title>Genome of Tripterygium wilfordii and identification of cytochrome P450 involved in triptolide biosynthesis.</title>
        <authorList>
            <person name="Tu L."/>
            <person name="Su P."/>
            <person name="Zhang Z."/>
            <person name="Gao L."/>
            <person name="Wang J."/>
            <person name="Hu T."/>
            <person name="Zhou J."/>
            <person name="Zhang Y."/>
            <person name="Zhao Y."/>
            <person name="Liu Y."/>
            <person name="Song Y."/>
            <person name="Tong Y."/>
            <person name="Lu Y."/>
            <person name="Yang J."/>
            <person name="Xu C."/>
            <person name="Jia M."/>
            <person name="Peters R.J."/>
            <person name="Huang L."/>
            <person name="Gao W."/>
        </authorList>
    </citation>
    <scope>NUCLEOTIDE SEQUENCE [LARGE SCALE GENOMIC DNA]</scope>
    <source>
        <strain evidence="3">cv. XIE 37</strain>
        <tissue evidence="2">Leaf</tissue>
    </source>
</reference>
<evidence type="ECO:0000256" key="1">
    <source>
        <dbReference type="SAM" id="MobiDB-lite"/>
    </source>
</evidence>
<dbReference type="FunCoup" id="A0A7J7BY83">
    <property type="interactions" value="2790"/>
</dbReference>
<feature type="region of interest" description="Disordered" evidence="1">
    <location>
        <begin position="422"/>
        <end position="442"/>
    </location>
</feature>
<evidence type="ECO:0000313" key="3">
    <source>
        <dbReference type="Proteomes" id="UP000593562"/>
    </source>
</evidence>
<name>A0A7J7BY83_TRIWF</name>